<evidence type="ECO:0008006" key="15">
    <source>
        <dbReference type="Google" id="ProtNLM"/>
    </source>
</evidence>
<dbReference type="InterPro" id="IPR017972">
    <property type="entry name" value="Cyt_P450_CS"/>
</dbReference>
<dbReference type="GO" id="GO:0020037">
    <property type="term" value="F:heme binding"/>
    <property type="evidence" value="ECO:0007669"/>
    <property type="project" value="InterPro"/>
</dbReference>
<keyword evidence="12" id="KW-0812">Transmembrane</keyword>
<feature type="transmembrane region" description="Helical" evidence="12">
    <location>
        <begin position="12"/>
        <end position="34"/>
    </location>
</feature>
<gene>
    <name evidence="13" type="ORF">SNE40_014495</name>
</gene>
<dbReference type="Gene3D" id="1.10.630.10">
    <property type="entry name" value="Cytochrome P450"/>
    <property type="match status" value="1"/>
</dbReference>
<dbReference type="CDD" id="cd11055">
    <property type="entry name" value="CYP3A-like"/>
    <property type="match status" value="1"/>
</dbReference>
<dbReference type="GO" id="GO:0005506">
    <property type="term" value="F:iron ion binding"/>
    <property type="evidence" value="ECO:0007669"/>
    <property type="project" value="InterPro"/>
</dbReference>
<evidence type="ECO:0000256" key="9">
    <source>
        <dbReference type="ARBA" id="ARBA00043906"/>
    </source>
</evidence>
<keyword evidence="12" id="KW-0472">Membrane</keyword>
<accession>A0AAN8JET6</accession>
<dbReference type="InterPro" id="IPR050705">
    <property type="entry name" value="Cytochrome_P450_3A"/>
</dbReference>
<dbReference type="PANTHER" id="PTHR24302:SF15">
    <property type="entry name" value="FATTY-ACID PEROXYGENASE"/>
    <property type="match status" value="1"/>
</dbReference>
<dbReference type="InterPro" id="IPR002401">
    <property type="entry name" value="Cyt_P450_E_grp-I"/>
</dbReference>
<evidence type="ECO:0000313" key="14">
    <source>
        <dbReference type="Proteomes" id="UP001347796"/>
    </source>
</evidence>
<feature type="binding site" description="axial binding residue" evidence="10">
    <location>
        <position position="456"/>
    </location>
    <ligand>
        <name>heme</name>
        <dbReference type="ChEBI" id="CHEBI:30413"/>
    </ligand>
    <ligandPart>
        <name>Fe</name>
        <dbReference type="ChEBI" id="CHEBI:18248"/>
    </ligandPart>
</feature>
<dbReference type="EMBL" id="JAZGQO010000010">
    <property type="protein sequence ID" value="KAK6176162.1"/>
    <property type="molecule type" value="Genomic_DNA"/>
</dbReference>
<evidence type="ECO:0000256" key="12">
    <source>
        <dbReference type="SAM" id="Phobius"/>
    </source>
</evidence>
<keyword evidence="4 10" id="KW-0349">Heme</keyword>
<keyword evidence="14" id="KW-1185">Reference proteome</keyword>
<dbReference type="Pfam" id="PF00067">
    <property type="entry name" value="p450"/>
    <property type="match status" value="1"/>
</dbReference>
<evidence type="ECO:0000256" key="4">
    <source>
        <dbReference type="ARBA" id="ARBA00022617"/>
    </source>
</evidence>
<dbReference type="InterPro" id="IPR001128">
    <property type="entry name" value="Cyt_P450"/>
</dbReference>
<comment type="function">
    <text evidence="9">Cytochromes P450 are a group of heme-thiolate monooxygenases. They oxidize a variety of structurally unrelated compounds, including steroids, fatty acids, and xenobiotics.</text>
</comment>
<evidence type="ECO:0000256" key="11">
    <source>
        <dbReference type="RuleBase" id="RU000461"/>
    </source>
</evidence>
<dbReference type="Proteomes" id="UP001347796">
    <property type="component" value="Unassembled WGS sequence"/>
</dbReference>
<evidence type="ECO:0000313" key="13">
    <source>
        <dbReference type="EMBL" id="KAK6176162.1"/>
    </source>
</evidence>
<keyword evidence="12" id="KW-1133">Transmembrane helix</keyword>
<evidence type="ECO:0000256" key="7">
    <source>
        <dbReference type="ARBA" id="ARBA00023002"/>
    </source>
</evidence>
<organism evidence="13 14">
    <name type="scientific">Patella caerulea</name>
    <name type="common">Rayed Mediterranean limpet</name>
    <dbReference type="NCBI Taxonomy" id="87958"/>
    <lineage>
        <taxon>Eukaryota</taxon>
        <taxon>Metazoa</taxon>
        <taxon>Spiralia</taxon>
        <taxon>Lophotrochozoa</taxon>
        <taxon>Mollusca</taxon>
        <taxon>Gastropoda</taxon>
        <taxon>Patellogastropoda</taxon>
        <taxon>Patelloidea</taxon>
        <taxon>Patellidae</taxon>
        <taxon>Patella</taxon>
    </lineage>
</organism>
<keyword evidence="8 10" id="KW-0408">Iron</keyword>
<dbReference type="PRINTS" id="PR00385">
    <property type="entry name" value="P450"/>
</dbReference>
<dbReference type="GO" id="GO:0016705">
    <property type="term" value="F:oxidoreductase activity, acting on paired donors, with incorporation or reduction of molecular oxygen"/>
    <property type="evidence" value="ECO:0007669"/>
    <property type="project" value="InterPro"/>
</dbReference>
<evidence type="ECO:0000256" key="1">
    <source>
        <dbReference type="ARBA" id="ARBA00004174"/>
    </source>
</evidence>
<comment type="caution">
    <text evidence="13">The sequence shown here is derived from an EMBL/GenBank/DDBJ whole genome shotgun (WGS) entry which is preliminary data.</text>
</comment>
<dbReference type="AlphaFoldDB" id="A0AAN8JET6"/>
<reference evidence="13 14" key="1">
    <citation type="submission" date="2024-01" db="EMBL/GenBank/DDBJ databases">
        <title>The genome of the rayed Mediterranean limpet Patella caerulea (Linnaeus, 1758).</title>
        <authorList>
            <person name="Anh-Thu Weber A."/>
            <person name="Halstead-Nussloch G."/>
        </authorList>
    </citation>
    <scope>NUCLEOTIDE SEQUENCE [LARGE SCALE GENOMIC DNA]</scope>
    <source>
        <strain evidence="13">AATW-2023a</strain>
        <tissue evidence="13">Whole specimen</tissue>
    </source>
</reference>
<proteinExistence type="inferred from homology"/>
<keyword evidence="7 11" id="KW-0560">Oxidoreductase</keyword>
<keyword evidence="6" id="KW-0492">Microsome</keyword>
<dbReference type="PRINTS" id="PR00463">
    <property type="entry name" value="EP450I"/>
</dbReference>
<name>A0AAN8JET6_PATCE</name>
<sequence length="510" mass="57705">MEFLYGLRVPSWVVVTVSSIVSVYIFSTWPYSLFKSLKIPGPKPIPFFGNLLTLTKQGFHTVHQNWTRQYGKVVGFYEGRHPCMLVSETSMIREILVKNFNSFRNRRNVQIAGYPMDSGILQQRDDQWKNTRHILTPAFSSSKLKKMVGLIQDCGDILTNKSQELVKKGDDEIELYSHFSAYTMDVITSTAFGVKIDAYDKNDPFIKNAKAFTTLNFAGLLFMTYFLVPGLLPFLLALKITVVPKAPLDFFIQVIDGAIAAKKESHNPRFDLLQAMLNASEDSDPIEDDGLMSSLEVKSTNKKGLTNGEILAHSVTFFLAGHETTATTMTFLAYELALHPDIQNKATEEIDRVLGNKPCDYENIQELVYLDMCLSETLRLYPPATRLERTASVDVTLDDVKIPAETIVVIPVYTIHRDPAIYDNPDDFIPERFSPEKKAKLGAYHYMPFGLGPRSCIGMRMAVLEIKLGIARLLQKFKFSTCEKTMIPLKFRNSTLLQIDGDVVLKFIER</sequence>
<dbReference type="GO" id="GO:0005789">
    <property type="term" value="C:endoplasmic reticulum membrane"/>
    <property type="evidence" value="ECO:0007669"/>
    <property type="project" value="UniProtKB-SubCell"/>
</dbReference>
<keyword evidence="5 10" id="KW-0479">Metal-binding</keyword>
<dbReference type="InterPro" id="IPR036396">
    <property type="entry name" value="Cyt_P450_sf"/>
</dbReference>
<dbReference type="SUPFAM" id="SSF48264">
    <property type="entry name" value="Cytochrome P450"/>
    <property type="match status" value="1"/>
</dbReference>
<comment type="cofactor">
    <cofactor evidence="10">
        <name>heme</name>
        <dbReference type="ChEBI" id="CHEBI:30413"/>
    </cofactor>
</comment>
<dbReference type="GO" id="GO:0008395">
    <property type="term" value="F:steroid hydroxylase activity"/>
    <property type="evidence" value="ECO:0007669"/>
    <property type="project" value="TreeGrafter"/>
</dbReference>
<evidence type="ECO:0000256" key="3">
    <source>
        <dbReference type="ARBA" id="ARBA00010617"/>
    </source>
</evidence>
<protein>
    <recommendedName>
        <fullName evidence="15">Cytochrome P450</fullName>
    </recommendedName>
</protein>
<keyword evidence="6" id="KW-0256">Endoplasmic reticulum</keyword>
<evidence type="ECO:0000256" key="8">
    <source>
        <dbReference type="ARBA" id="ARBA00023004"/>
    </source>
</evidence>
<evidence type="ECO:0000256" key="2">
    <source>
        <dbReference type="ARBA" id="ARBA00004406"/>
    </source>
</evidence>
<dbReference type="FunFam" id="1.10.630.10:FF:000042">
    <property type="entry name" value="Cytochrome P450"/>
    <property type="match status" value="1"/>
</dbReference>
<dbReference type="PROSITE" id="PS00086">
    <property type="entry name" value="CYTOCHROME_P450"/>
    <property type="match status" value="1"/>
</dbReference>
<keyword evidence="11" id="KW-0503">Monooxygenase</keyword>
<feature type="transmembrane region" description="Helical" evidence="12">
    <location>
        <begin position="217"/>
        <end position="238"/>
    </location>
</feature>
<evidence type="ECO:0000256" key="10">
    <source>
        <dbReference type="PIRSR" id="PIRSR602401-1"/>
    </source>
</evidence>
<dbReference type="PANTHER" id="PTHR24302">
    <property type="entry name" value="CYTOCHROME P450 FAMILY 3"/>
    <property type="match status" value="1"/>
</dbReference>
<comment type="subcellular location">
    <subcellularLocation>
        <location evidence="2">Endoplasmic reticulum membrane</location>
        <topology evidence="2">Peripheral membrane protein</topology>
    </subcellularLocation>
    <subcellularLocation>
        <location evidence="1">Microsome membrane</location>
        <topology evidence="1">Peripheral membrane protein</topology>
    </subcellularLocation>
</comment>
<evidence type="ECO:0000256" key="6">
    <source>
        <dbReference type="ARBA" id="ARBA00022848"/>
    </source>
</evidence>
<comment type="similarity">
    <text evidence="3 11">Belongs to the cytochrome P450 family.</text>
</comment>
<evidence type="ECO:0000256" key="5">
    <source>
        <dbReference type="ARBA" id="ARBA00022723"/>
    </source>
</evidence>